<comment type="caution">
    <text evidence="2">The sequence shown here is derived from an EMBL/GenBank/DDBJ whole genome shotgun (WGS) entry which is preliminary data.</text>
</comment>
<keyword evidence="3" id="KW-1185">Reference proteome</keyword>
<dbReference type="CDD" id="cd00093">
    <property type="entry name" value="HTH_XRE"/>
    <property type="match status" value="1"/>
</dbReference>
<dbReference type="Gene3D" id="1.10.260.40">
    <property type="entry name" value="lambda repressor-like DNA-binding domains"/>
    <property type="match status" value="1"/>
</dbReference>
<dbReference type="SMART" id="SM00530">
    <property type="entry name" value="HTH_XRE"/>
    <property type="match status" value="1"/>
</dbReference>
<dbReference type="Proteomes" id="UP001183414">
    <property type="component" value="Unassembled WGS sequence"/>
</dbReference>
<evidence type="ECO:0000313" key="2">
    <source>
        <dbReference type="EMBL" id="MDT0381372.1"/>
    </source>
</evidence>
<evidence type="ECO:0000259" key="1">
    <source>
        <dbReference type="PROSITE" id="PS50943"/>
    </source>
</evidence>
<dbReference type="PROSITE" id="PS50943">
    <property type="entry name" value="HTH_CROC1"/>
    <property type="match status" value="1"/>
</dbReference>
<dbReference type="RefSeq" id="WP_311675063.1">
    <property type="nucleotide sequence ID" value="NZ_JAVREQ010000022.1"/>
</dbReference>
<evidence type="ECO:0000313" key="3">
    <source>
        <dbReference type="Proteomes" id="UP001183414"/>
    </source>
</evidence>
<organism evidence="2 3">
    <name type="scientific">Streptomyces hazeniae</name>
    <dbReference type="NCBI Taxonomy" id="3075538"/>
    <lineage>
        <taxon>Bacteria</taxon>
        <taxon>Bacillati</taxon>
        <taxon>Actinomycetota</taxon>
        <taxon>Actinomycetes</taxon>
        <taxon>Kitasatosporales</taxon>
        <taxon>Streptomycetaceae</taxon>
        <taxon>Streptomyces</taxon>
    </lineage>
</organism>
<proteinExistence type="predicted"/>
<feature type="domain" description="HTH cro/C1-type" evidence="1">
    <location>
        <begin position="25"/>
        <end position="63"/>
    </location>
</feature>
<name>A0ABU2NWL2_9ACTN</name>
<protein>
    <submittedName>
        <fullName evidence="2">Helix-turn-helix transcriptional regulator</fullName>
    </submittedName>
</protein>
<dbReference type="InterPro" id="IPR010982">
    <property type="entry name" value="Lambda_DNA-bd_dom_sf"/>
</dbReference>
<sequence>MFTLKTTRYRQLAEDRGLLTYEQKADAVGIGIATAHRIENGGGVGPSVAARLMRFYGVSFTDLFEVKDGDTAAEQIATGLAA</sequence>
<gene>
    <name evidence="2" type="ORF">RM572_21680</name>
</gene>
<reference evidence="3" key="1">
    <citation type="submission" date="2023-07" db="EMBL/GenBank/DDBJ databases">
        <title>30 novel species of actinomycetes from the DSMZ collection.</title>
        <authorList>
            <person name="Nouioui I."/>
        </authorList>
    </citation>
    <scope>NUCLEOTIDE SEQUENCE [LARGE SCALE GENOMIC DNA]</scope>
    <source>
        <strain evidence="3">DSM 42041</strain>
    </source>
</reference>
<dbReference type="InterPro" id="IPR001387">
    <property type="entry name" value="Cro/C1-type_HTH"/>
</dbReference>
<accession>A0ABU2NWL2</accession>
<dbReference type="SUPFAM" id="SSF47413">
    <property type="entry name" value="lambda repressor-like DNA-binding domains"/>
    <property type="match status" value="1"/>
</dbReference>
<dbReference type="EMBL" id="JAVREQ010000022">
    <property type="protein sequence ID" value="MDT0381372.1"/>
    <property type="molecule type" value="Genomic_DNA"/>
</dbReference>
<dbReference type="Pfam" id="PF13560">
    <property type="entry name" value="HTH_31"/>
    <property type="match status" value="1"/>
</dbReference>